<dbReference type="PANTHER" id="PTHR30363">
    <property type="entry name" value="HTH-TYPE TRANSCRIPTIONAL REGULATOR SRLR-RELATED"/>
    <property type="match status" value="1"/>
</dbReference>
<dbReference type="InterPro" id="IPR036388">
    <property type="entry name" value="WH-like_DNA-bd_sf"/>
</dbReference>
<evidence type="ECO:0000313" key="6">
    <source>
        <dbReference type="Proteomes" id="UP000535491"/>
    </source>
</evidence>
<dbReference type="SMART" id="SM00420">
    <property type="entry name" value="HTH_DEOR"/>
    <property type="match status" value="1"/>
</dbReference>
<dbReference type="SUPFAM" id="SSF100950">
    <property type="entry name" value="NagB/RpiA/CoA transferase-like"/>
    <property type="match status" value="1"/>
</dbReference>
<evidence type="ECO:0000256" key="2">
    <source>
        <dbReference type="ARBA" id="ARBA00023125"/>
    </source>
</evidence>
<name>A0A7W1WQG4_9BACL</name>
<dbReference type="EMBL" id="JACEIQ010000005">
    <property type="protein sequence ID" value="MBA4494137.1"/>
    <property type="molecule type" value="Genomic_DNA"/>
</dbReference>
<evidence type="ECO:0000256" key="1">
    <source>
        <dbReference type="ARBA" id="ARBA00023015"/>
    </source>
</evidence>
<dbReference type="InterPro" id="IPR001034">
    <property type="entry name" value="DeoR_HTH"/>
</dbReference>
<dbReference type="RefSeq" id="WP_181751419.1">
    <property type="nucleotide sequence ID" value="NZ_JACEIQ010000005.1"/>
</dbReference>
<dbReference type="GO" id="GO:0003700">
    <property type="term" value="F:DNA-binding transcription factor activity"/>
    <property type="evidence" value="ECO:0007669"/>
    <property type="project" value="InterPro"/>
</dbReference>
<keyword evidence="2" id="KW-0238">DNA-binding</keyword>
<comment type="caution">
    <text evidence="5">The sequence shown here is derived from an EMBL/GenBank/DDBJ whole genome shotgun (WGS) entry which is preliminary data.</text>
</comment>
<dbReference type="PRINTS" id="PR00037">
    <property type="entry name" value="HTHLACR"/>
</dbReference>
<dbReference type="SMART" id="SM01134">
    <property type="entry name" value="DeoRC"/>
    <property type="match status" value="1"/>
</dbReference>
<dbReference type="PANTHER" id="PTHR30363:SF56">
    <property type="entry name" value="TRANSCRIPTIONAL REGULATOR, DEOR FAMILY"/>
    <property type="match status" value="1"/>
</dbReference>
<keyword evidence="6" id="KW-1185">Reference proteome</keyword>
<proteinExistence type="predicted"/>
<organism evidence="5 6">
    <name type="scientific">Paenactinomyces guangxiensis</name>
    <dbReference type="NCBI Taxonomy" id="1490290"/>
    <lineage>
        <taxon>Bacteria</taxon>
        <taxon>Bacillati</taxon>
        <taxon>Bacillota</taxon>
        <taxon>Bacilli</taxon>
        <taxon>Bacillales</taxon>
        <taxon>Thermoactinomycetaceae</taxon>
        <taxon>Paenactinomyces</taxon>
    </lineage>
</organism>
<dbReference type="Proteomes" id="UP000535491">
    <property type="component" value="Unassembled WGS sequence"/>
</dbReference>
<dbReference type="InterPro" id="IPR037171">
    <property type="entry name" value="NagB/RpiA_transferase-like"/>
</dbReference>
<feature type="domain" description="HTH deoR-type" evidence="4">
    <location>
        <begin position="3"/>
        <end position="58"/>
    </location>
</feature>
<dbReference type="PROSITE" id="PS51000">
    <property type="entry name" value="HTH_DEOR_2"/>
    <property type="match status" value="1"/>
</dbReference>
<evidence type="ECO:0000256" key="3">
    <source>
        <dbReference type="ARBA" id="ARBA00023163"/>
    </source>
</evidence>
<dbReference type="AlphaFoldDB" id="A0A7W1WQG4"/>
<protein>
    <submittedName>
        <fullName evidence="5">DeoR/GlpR transcriptional regulator</fullName>
    </submittedName>
</protein>
<sequence length="251" mass="27728">MLTPQRHQLILNLLKQQGVVKLQDLVSVTESSESTIRRDLVELEKQNLLKRVHGGAALLQGKGTEPTIVEKSAKNLQEKRQIAAFAASLVGKGDCIYLDAGSTTIEMIPHLTGKQVTVVTNGVNHLEILLRNDMKAYVLGGMMKASTRAIIGNVALENIRRFRFDHCFLGVNGIHAELGYTTPDPEEAFLKQAALQLSGQSYVLADHSKFGEISFAKIADLEEATILTDEMPEDTREFYEKQTSVLEVVKP</sequence>
<dbReference type="PROSITE" id="PS00894">
    <property type="entry name" value="HTH_DEOR_1"/>
    <property type="match status" value="1"/>
</dbReference>
<keyword evidence="3" id="KW-0804">Transcription</keyword>
<dbReference type="InterPro" id="IPR014036">
    <property type="entry name" value="DeoR-like_C"/>
</dbReference>
<dbReference type="InterPro" id="IPR018356">
    <property type="entry name" value="Tscrpt_reg_HTH_DeoR_CS"/>
</dbReference>
<keyword evidence="1" id="KW-0805">Transcription regulation</keyword>
<dbReference type="Gene3D" id="1.10.10.10">
    <property type="entry name" value="Winged helix-like DNA-binding domain superfamily/Winged helix DNA-binding domain"/>
    <property type="match status" value="1"/>
</dbReference>
<dbReference type="Pfam" id="PF08220">
    <property type="entry name" value="HTH_DeoR"/>
    <property type="match status" value="1"/>
</dbReference>
<evidence type="ECO:0000313" key="5">
    <source>
        <dbReference type="EMBL" id="MBA4494137.1"/>
    </source>
</evidence>
<dbReference type="GO" id="GO:0003677">
    <property type="term" value="F:DNA binding"/>
    <property type="evidence" value="ECO:0007669"/>
    <property type="project" value="UniProtKB-KW"/>
</dbReference>
<evidence type="ECO:0000259" key="4">
    <source>
        <dbReference type="PROSITE" id="PS51000"/>
    </source>
</evidence>
<dbReference type="SUPFAM" id="SSF46785">
    <property type="entry name" value="Winged helix' DNA-binding domain"/>
    <property type="match status" value="1"/>
</dbReference>
<reference evidence="5 6" key="1">
    <citation type="submission" date="2020-07" db="EMBL/GenBank/DDBJ databases">
        <authorList>
            <person name="Feng H."/>
        </authorList>
    </citation>
    <scope>NUCLEOTIDE SEQUENCE [LARGE SCALE GENOMIC DNA]</scope>
    <source>
        <strain evidence="6">s-10</strain>
    </source>
</reference>
<dbReference type="InterPro" id="IPR050313">
    <property type="entry name" value="Carb_Metab_HTH_regulators"/>
</dbReference>
<dbReference type="Pfam" id="PF00455">
    <property type="entry name" value="DeoRC"/>
    <property type="match status" value="1"/>
</dbReference>
<dbReference type="InterPro" id="IPR036390">
    <property type="entry name" value="WH_DNA-bd_sf"/>
</dbReference>
<accession>A0A7W1WQG4</accession>
<gene>
    <name evidence="5" type="ORF">H1191_07445</name>
</gene>
<dbReference type="Gene3D" id="3.40.50.1360">
    <property type="match status" value="1"/>
</dbReference>